<keyword evidence="4" id="KW-0949">S-adenosyl-L-methionine</keyword>
<dbReference type="CDD" id="cd02440">
    <property type="entry name" value="AdoMet_MTases"/>
    <property type="match status" value="1"/>
</dbReference>
<dbReference type="RefSeq" id="WP_072963749.1">
    <property type="nucleotide sequence ID" value="NZ_FQUH01000037.1"/>
</dbReference>
<keyword evidence="8" id="KW-1185">Reference proteome</keyword>
<sequence length="424" mass="48246">MFNSPSLEMPQSLTSWQQGARTMVLKSLRLIKIGSLILEENFAGQSGIFNQNVSNQGTMEQFGFAHDDQPQAHIRVNHPDFYASVLKGGSIAAAEAYMDGWWDSPNLTAVTELMARNLNALDQLEAQSSVLVRAMNKVSHWLKRNSIGRAKQNIEAHYDLGNDLYQTFLDQRMLYSSALYLNTNDSLEQAQMQKMDRLCQQLQLTANDHVIEIGTGWGAMAIYMAQHYGCRVTTTTISEQQYAYAQAEIQRLGLGELITLLKQDYRLLDGQFDKLVSIEMIEAVGKSYLPSYIAKCQSLLKPGGRMAIQAITIADQRFDDYSNNVDFIQKYIFPGGFLPSITVLTQMATQHTDFIVRDMFDLGLDYAQTLADWRHRFEASLNKVKSLGYDERFVRMWRYYLCYCEGGFKARTISTIHMTLQRAL</sequence>
<dbReference type="Proteomes" id="UP000184159">
    <property type="component" value="Unassembled WGS sequence"/>
</dbReference>
<keyword evidence="5" id="KW-0443">Lipid metabolism</keyword>
<organism evidence="7 8">
    <name type="scientific">Vibrio gazogenes DSM 21264 = NBRC 103151</name>
    <dbReference type="NCBI Taxonomy" id="1123492"/>
    <lineage>
        <taxon>Bacteria</taxon>
        <taxon>Pseudomonadati</taxon>
        <taxon>Pseudomonadota</taxon>
        <taxon>Gammaproteobacteria</taxon>
        <taxon>Vibrionales</taxon>
        <taxon>Vibrionaceae</taxon>
        <taxon>Vibrio</taxon>
    </lineage>
</organism>
<evidence type="ECO:0000256" key="1">
    <source>
        <dbReference type="ARBA" id="ARBA00010815"/>
    </source>
</evidence>
<dbReference type="PANTHER" id="PTHR43667:SF2">
    <property type="entry name" value="FATTY ACID C-METHYL TRANSFERASE"/>
    <property type="match status" value="1"/>
</dbReference>
<dbReference type="InterPro" id="IPR003333">
    <property type="entry name" value="CMAS"/>
</dbReference>
<evidence type="ECO:0000256" key="5">
    <source>
        <dbReference type="ARBA" id="ARBA00023098"/>
    </source>
</evidence>
<protein>
    <submittedName>
        <fullName evidence="7">Cyclopropane-fatty-acyl-phospholipid synthase</fullName>
    </submittedName>
</protein>
<dbReference type="InterPro" id="IPR029063">
    <property type="entry name" value="SAM-dependent_MTases_sf"/>
</dbReference>
<comment type="similarity">
    <text evidence="1">Belongs to the CFA/CMAS family.</text>
</comment>
<dbReference type="EMBL" id="FQUH01000037">
    <property type="protein sequence ID" value="SHG18716.1"/>
    <property type="molecule type" value="Genomic_DNA"/>
</dbReference>
<dbReference type="GO" id="GO:0008610">
    <property type="term" value="P:lipid biosynthetic process"/>
    <property type="evidence" value="ECO:0007669"/>
    <property type="project" value="InterPro"/>
</dbReference>
<name>A0A1M5HRZ1_VIBGA</name>
<evidence type="ECO:0000313" key="7">
    <source>
        <dbReference type="EMBL" id="SHG18716.1"/>
    </source>
</evidence>
<dbReference type="Gene3D" id="3.40.50.150">
    <property type="entry name" value="Vaccinia Virus protein VP39"/>
    <property type="match status" value="1"/>
</dbReference>
<keyword evidence="2" id="KW-0489">Methyltransferase</keyword>
<dbReference type="AlphaFoldDB" id="A0A1M5HRZ1"/>
<keyword evidence="3" id="KW-0808">Transferase</keyword>
<evidence type="ECO:0000256" key="6">
    <source>
        <dbReference type="PIRSR" id="PIRSR003085-1"/>
    </source>
</evidence>
<accession>A0A1M5HRZ1</accession>
<dbReference type="GO" id="GO:0008168">
    <property type="term" value="F:methyltransferase activity"/>
    <property type="evidence" value="ECO:0007669"/>
    <property type="project" value="UniProtKB-KW"/>
</dbReference>
<dbReference type="GO" id="GO:0032259">
    <property type="term" value="P:methylation"/>
    <property type="evidence" value="ECO:0007669"/>
    <property type="project" value="UniProtKB-KW"/>
</dbReference>
<dbReference type="PIRSF" id="PIRSF003085">
    <property type="entry name" value="CMAS"/>
    <property type="match status" value="1"/>
</dbReference>
<dbReference type="Pfam" id="PF02353">
    <property type="entry name" value="CMAS"/>
    <property type="match status" value="1"/>
</dbReference>
<proteinExistence type="inferred from homology"/>
<feature type="active site" evidence="6">
    <location>
        <position position="404"/>
    </location>
</feature>
<reference evidence="8" key="1">
    <citation type="submission" date="2016-11" db="EMBL/GenBank/DDBJ databases">
        <authorList>
            <person name="Varghese N."/>
            <person name="Submissions S."/>
        </authorList>
    </citation>
    <scope>NUCLEOTIDE SEQUENCE [LARGE SCALE GENOMIC DNA]</scope>
    <source>
        <strain evidence="8">DSM 21264</strain>
    </source>
</reference>
<gene>
    <name evidence="7" type="ORF">SAMN02745781_04176</name>
</gene>
<evidence type="ECO:0000256" key="3">
    <source>
        <dbReference type="ARBA" id="ARBA00022679"/>
    </source>
</evidence>
<dbReference type="SUPFAM" id="SSF53335">
    <property type="entry name" value="S-adenosyl-L-methionine-dependent methyltransferases"/>
    <property type="match status" value="1"/>
</dbReference>
<dbReference type="PANTHER" id="PTHR43667">
    <property type="entry name" value="CYCLOPROPANE-FATTY-ACYL-PHOSPHOLIPID SYNTHASE"/>
    <property type="match status" value="1"/>
</dbReference>
<evidence type="ECO:0000313" key="8">
    <source>
        <dbReference type="Proteomes" id="UP000184159"/>
    </source>
</evidence>
<dbReference type="InterPro" id="IPR050723">
    <property type="entry name" value="CFA/CMAS"/>
</dbReference>
<evidence type="ECO:0000256" key="4">
    <source>
        <dbReference type="ARBA" id="ARBA00022691"/>
    </source>
</evidence>
<evidence type="ECO:0000256" key="2">
    <source>
        <dbReference type="ARBA" id="ARBA00022603"/>
    </source>
</evidence>